<organism evidence="2">
    <name type="scientific">freshwater metagenome</name>
    <dbReference type="NCBI Taxonomy" id="449393"/>
    <lineage>
        <taxon>unclassified sequences</taxon>
        <taxon>metagenomes</taxon>
        <taxon>ecological metagenomes</taxon>
    </lineage>
</organism>
<evidence type="ECO:0000313" key="2">
    <source>
        <dbReference type="EMBL" id="CAB4598319.1"/>
    </source>
</evidence>
<dbReference type="EMBL" id="CAEZSR010000293">
    <property type="protein sequence ID" value="CAB4598319.1"/>
    <property type="molecule type" value="Genomic_DNA"/>
</dbReference>
<sequence length="84" mass="8817">MSSGEVSAARAARAAEPWPSSSLMGWTPSGQPSAGGSMTKMCCSSGSSAFTFSIRSRKPASSTIAMRASAWCDRYWISSGEEEL</sequence>
<feature type="compositionally biased region" description="Low complexity" evidence="1">
    <location>
        <begin position="1"/>
        <end position="22"/>
    </location>
</feature>
<proteinExistence type="predicted"/>
<evidence type="ECO:0000256" key="1">
    <source>
        <dbReference type="SAM" id="MobiDB-lite"/>
    </source>
</evidence>
<dbReference type="AlphaFoldDB" id="A0A6J6GES7"/>
<feature type="region of interest" description="Disordered" evidence="1">
    <location>
        <begin position="1"/>
        <end position="40"/>
    </location>
</feature>
<feature type="compositionally biased region" description="Polar residues" evidence="1">
    <location>
        <begin position="28"/>
        <end position="40"/>
    </location>
</feature>
<name>A0A6J6GES7_9ZZZZ</name>
<gene>
    <name evidence="2" type="ORF">UFOPK1493_04147</name>
</gene>
<reference evidence="2" key="1">
    <citation type="submission" date="2020-05" db="EMBL/GenBank/DDBJ databases">
        <authorList>
            <person name="Chiriac C."/>
            <person name="Salcher M."/>
            <person name="Ghai R."/>
            <person name="Kavagutti S V."/>
        </authorList>
    </citation>
    <scope>NUCLEOTIDE SEQUENCE</scope>
</reference>
<protein>
    <submittedName>
        <fullName evidence="2">Unannotated protein</fullName>
    </submittedName>
</protein>
<accession>A0A6J6GES7</accession>